<feature type="compositionally biased region" description="Basic residues" evidence="1">
    <location>
        <begin position="1354"/>
        <end position="1368"/>
    </location>
</feature>
<feature type="compositionally biased region" description="Low complexity" evidence="1">
    <location>
        <begin position="1294"/>
        <end position="1308"/>
    </location>
</feature>
<proteinExistence type="predicted"/>
<evidence type="ECO:0000313" key="2">
    <source>
        <dbReference type="EMBL" id="BBM46119.1"/>
    </source>
</evidence>
<protein>
    <submittedName>
        <fullName evidence="2">Putative septum site-determining protein</fullName>
    </submittedName>
</protein>
<feature type="compositionally biased region" description="Basic and acidic residues" evidence="1">
    <location>
        <begin position="1377"/>
        <end position="1427"/>
    </location>
</feature>
<keyword evidence="3" id="KW-1185">Reference proteome</keyword>
<gene>
    <name evidence="2" type="ORF">JMUB3870_2246</name>
</gene>
<dbReference type="GO" id="GO:0003824">
    <property type="term" value="F:catalytic activity"/>
    <property type="evidence" value="ECO:0007669"/>
    <property type="project" value="UniProtKB-ARBA"/>
</dbReference>
<feature type="region of interest" description="Disordered" evidence="1">
    <location>
        <begin position="1293"/>
        <end position="1442"/>
    </location>
</feature>
<dbReference type="Pfam" id="PF13332">
    <property type="entry name" value="Fil_haemagg_2"/>
    <property type="match status" value="1"/>
</dbReference>
<sequence>MISSNSVGMNKGTSSANGQVQAAGNTLLSKVNSSFNGNSQVNGSTGLNNPINNTFDRTVQIAGNNSGIRDIKNTGRISVNPILSSAMFTANMNPSSKYLMETRSKYINLGRYLGSDYFTSRVGYSEVWDRTKRLGDAYYEDQLITRALAEKLGTAFINGKSNEELIQAMMDNAASESARLGLTVGQELTQDQINSLNEDIVWYVTKNVNGVEVLAPQVYLSSKTRESISDDTRNRVGGINGTYVKTKDFVNDGTKWGNGGVTYVEANTVRNETTNNLLSEISGDKTYIRTVGNIENIGGRINGEEAVALISEKGNVINNTTKRTAGFNYGEYDKSQREEIASIGGITSKGTTFIKADSYNSVGGMLKTDHLALDVNSFNASALSLSGQSTLGISGSNYSKYAETTHFGGGAVANSAEGRIGNLNLRGSSFIAEDTTGLAVGNVRAESVINTYDIESRQSNKSTFASSSSHVKSHQEENIASNLQLGKNAVITGNVEGIGSNIVLGENTFVGGKVTTDSRELHNSYYEKNRSKGFTGGISHGTISAGYGKSQSTYDEKSTVNAKSSLQVGDGSVLNRGAEITATNFEYGNIQINNGDVKYGARIDTRDVHTSSKSSGFTISAGINSPALDRAKQVSQAVSQIKNGDTAGGAMEAINAATGTIKGLADNQGTRQTNYVNGSVGAKGARDAMANSNFYANIGVNAGFTRSRSNTSSHTEGAAVTTLKPMDENSSITYSNVNNITYQGTQAQGGTFIYNNVANIQKEAVELHNSYSSSSSSRGINAGATIGYGHKIQTTGNGGSISASQSNQNTVETVYANGNFKNVNEVHNNTGSMVLNGFNQEGGKVTGNIGKVEVISRQNTSTTTGNSSGMSLGISANGVPSSVNISGSRTNGDRAFVDNQSTFIVGEGSNLHVGTLENTGSVVGKEGNSTFKIDSYIGKDIQNHDTMKTTGGSLGISTGKPRITNVGFNQDSRDKQGIARNTVVGDVEIVKAEGSPINRDLGKANEVTRDTHSSTNINVESQTIEYLTNPAKLREDIGKAKKEIADVKKAIKESINDRGDDNRNFFGQLREVRLSETVNNIAGKRLNEADKSEDVVAAWKDAYKDLGYNLDVKYTTGEDTPEMKNKAGTAYVSKDGVHTIIININAKENSTKAGLIGTLAEEASHIVNGVAGRQIATGTEEKGLESTGRAANAYFKEEYKGSNQNMTYKSDGKIDTSKLGTNVGDYELIRQMIYHSKAPNSKEAQAVIDGIDKGIRNTWNTITKHPEIIAIGAGIAIGVTGNPSLGLKIATLPSTNNNKTSGKSNTNSAPVASQTKPTSKLPVKSSTSRGRGRGKKKKNNNTNKSNEEGEQNNNRRKPKREKTKNHRKSNPDTVKSAQERYEEAQKEYKELKSKTNKTKEDKELLDKAEGKMKDALDDMSKSAEHSRAGKGQSNKGSGKVRR</sequence>
<reference evidence="2 3" key="1">
    <citation type="submission" date="2019-07" db="EMBL/GenBank/DDBJ databases">
        <title>Complete Genome Sequence of Leptotrichia trevisanii Strain JMUB3870.</title>
        <authorList>
            <person name="Watanabe S."/>
            <person name="Cui L."/>
        </authorList>
    </citation>
    <scope>NUCLEOTIDE SEQUENCE [LARGE SCALE GENOMIC DNA]</scope>
    <source>
        <strain evidence="2 3">JMUB3870</strain>
    </source>
</reference>
<dbReference type="Proteomes" id="UP000422644">
    <property type="component" value="Chromosome"/>
</dbReference>
<organism evidence="2 3">
    <name type="scientific">Leptotrichia trevisanii</name>
    <dbReference type="NCBI Taxonomy" id="109328"/>
    <lineage>
        <taxon>Bacteria</taxon>
        <taxon>Fusobacteriati</taxon>
        <taxon>Fusobacteriota</taxon>
        <taxon>Fusobacteriia</taxon>
        <taxon>Fusobacteriales</taxon>
        <taxon>Leptotrichiaceae</taxon>
        <taxon>Leptotrichia</taxon>
    </lineage>
</organism>
<name>A0A510K381_9FUSO</name>
<feature type="compositionally biased region" description="Polar residues" evidence="1">
    <location>
        <begin position="1309"/>
        <end position="1318"/>
    </location>
</feature>
<evidence type="ECO:0000313" key="3">
    <source>
        <dbReference type="Proteomes" id="UP000422644"/>
    </source>
</evidence>
<dbReference type="RefSeq" id="WP_232056064.1">
    <property type="nucleotide sequence ID" value="NZ_AP019831.1"/>
</dbReference>
<accession>A0A510K381</accession>
<feature type="compositionally biased region" description="Basic residues" evidence="1">
    <location>
        <begin position="1330"/>
        <end position="1339"/>
    </location>
</feature>
<dbReference type="EMBL" id="AP019831">
    <property type="protein sequence ID" value="BBM46119.1"/>
    <property type="molecule type" value="Genomic_DNA"/>
</dbReference>
<dbReference type="InterPro" id="IPR025157">
    <property type="entry name" value="Hemagglutinin_rpt"/>
</dbReference>
<evidence type="ECO:0000256" key="1">
    <source>
        <dbReference type="SAM" id="MobiDB-lite"/>
    </source>
</evidence>